<protein>
    <submittedName>
        <fullName evidence="1">Uncharacterized protein</fullName>
    </submittedName>
</protein>
<dbReference type="AlphaFoldDB" id="A0AA36BY73"/>
<evidence type="ECO:0000313" key="1">
    <source>
        <dbReference type="EMBL" id="CAI9742363.1"/>
    </source>
</evidence>
<reference evidence="1" key="1">
    <citation type="submission" date="2023-08" db="EMBL/GenBank/DDBJ databases">
        <authorList>
            <person name="Alioto T."/>
            <person name="Alioto T."/>
            <person name="Gomez Garrido J."/>
        </authorList>
    </citation>
    <scope>NUCLEOTIDE SEQUENCE</scope>
</reference>
<sequence>MASLRSGKIVRYSQSAVRQCVKIGAALTLPEQKMFQFPPTNPDKATGLLLLSLFALATIPTATVAIPSQQETIANYRYFGPGYSFAYPGTPSQSEIFPSRSQVECAMNTLKNRTGFFSYDRVNQLCKTYPENIVLTASNLTNSGERSFYIRDHWIKVYSISEGAGSDVYNSFLNIGDRASWKVDDCIGFYCPNFFRHSILDVWQQIPIHEVKLVLYKNQNAVVTMVFNGRDTTLENWFSPKNLKIVTFRSRLYNVY</sequence>
<name>A0AA36BY73_OCTVU</name>
<dbReference type="Proteomes" id="UP001162480">
    <property type="component" value="Chromosome 28"/>
</dbReference>
<keyword evidence="2" id="KW-1185">Reference proteome</keyword>
<dbReference type="EMBL" id="OX597841">
    <property type="protein sequence ID" value="CAI9742363.1"/>
    <property type="molecule type" value="Genomic_DNA"/>
</dbReference>
<gene>
    <name evidence="1" type="ORF">OCTVUL_1B006733</name>
</gene>
<evidence type="ECO:0000313" key="2">
    <source>
        <dbReference type="Proteomes" id="UP001162480"/>
    </source>
</evidence>
<accession>A0AA36BY73</accession>
<organism evidence="1 2">
    <name type="scientific">Octopus vulgaris</name>
    <name type="common">Common octopus</name>
    <dbReference type="NCBI Taxonomy" id="6645"/>
    <lineage>
        <taxon>Eukaryota</taxon>
        <taxon>Metazoa</taxon>
        <taxon>Spiralia</taxon>
        <taxon>Lophotrochozoa</taxon>
        <taxon>Mollusca</taxon>
        <taxon>Cephalopoda</taxon>
        <taxon>Coleoidea</taxon>
        <taxon>Octopodiformes</taxon>
        <taxon>Octopoda</taxon>
        <taxon>Incirrata</taxon>
        <taxon>Octopodidae</taxon>
        <taxon>Octopus</taxon>
    </lineage>
</organism>
<proteinExistence type="predicted"/>